<evidence type="ECO:0000313" key="8">
    <source>
        <dbReference type="EMBL" id="WYX99807.1"/>
    </source>
</evidence>
<reference evidence="8 9" key="1">
    <citation type="submission" date="2023-09" db="EMBL/GenBank/DDBJ databases">
        <authorList>
            <person name="Golyshina O.V."/>
            <person name="Lunev E.A."/>
            <person name="Bargiela R."/>
            <person name="Gaines M.C."/>
            <person name="Daum B."/>
            <person name="Bale N.J."/>
            <person name="Koenen M."/>
            <person name="Sinninghe Damst J.S."/>
            <person name="Yakimov M."/>
            <person name="Golyshin P.N."/>
        </authorList>
    </citation>
    <scope>NUCLEOTIDE SEQUENCE [LARGE SCALE GENOMIC DNA]</scope>
    <source>
        <strain evidence="8 9">M1</strain>
    </source>
</reference>
<dbReference type="NCBIfam" id="TIGR00522">
    <property type="entry name" value="dph5"/>
    <property type="match status" value="1"/>
</dbReference>
<dbReference type="GO" id="GO:0032259">
    <property type="term" value="P:methylation"/>
    <property type="evidence" value="ECO:0007669"/>
    <property type="project" value="UniProtKB-KW"/>
</dbReference>
<comment type="pathway">
    <text evidence="1">Protein modification; peptidyl-diphthamide biosynthesis.</text>
</comment>
<name>A0AAX4NF44_9ARCH</name>
<dbReference type="EC" id="2.1.1.98" evidence="8"/>
<feature type="binding site" evidence="6">
    <location>
        <begin position="112"/>
        <end position="113"/>
    </location>
    <ligand>
        <name>S-adenosyl-L-methionine</name>
        <dbReference type="ChEBI" id="CHEBI:59789"/>
    </ligand>
</feature>
<dbReference type="Proteomes" id="UP001451606">
    <property type="component" value="Chromosome"/>
</dbReference>
<dbReference type="GO" id="GO:0017183">
    <property type="term" value="P:protein histidyl modification to diphthamide"/>
    <property type="evidence" value="ECO:0007669"/>
    <property type="project" value="InterPro"/>
</dbReference>
<feature type="binding site" evidence="6">
    <location>
        <position position="164"/>
    </location>
    <ligand>
        <name>S-adenosyl-L-methionine</name>
        <dbReference type="ChEBI" id="CHEBI:59789"/>
    </ligand>
</feature>
<evidence type="ECO:0000256" key="2">
    <source>
        <dbReference type="ARBA" id="ARBA00006729"/>
    </source>
</evidence>
<feature type="binding site" evidence="6">
    <location>
        <position position="9"/>
    </location>
    <ligand>
        <name>S-adenosyl-L-methionine</name>
        <dbReference type="ChEBI" id="CHEBI:59789"/>
    </ligand>
</feature>
<dbReference type="PIRSF" id="PIRSF036432">
    <property type="entry name" value="Diphthine_synth"/>
    <property type="match status" value="1"/>
</dbReference>
<evidence type="ECO:0000256" key="3">
    <source>
        <dbReference type="ARBA" id="ARBA00022603"/>
    </source>
</evidence>
<keyword evidence="4 8" id="KW-0808">Transferase</keyword>
<evidence type="ECO:0000256" key="1">
    <source>
        <dbReference type="ARBA" id="ARBA00005156"/>
    </source>
</evidence>
<sequence>MLNLIGMGIRGVHSLTLQEDEILKRSQKIYFEAYTSIAPENTINDLESRYSKPVKPLTRSEVENPEKIIKESLEETVSLIIVGDPLTATTHNQLRFEAEKYGVVVKCYENASIITAAFGYTGLFTYKMAPPISLPFPHEKFFPRSVYDKISKNIENRMHSLILLDLNPGRGMKVSEAVKYLLEMEKNFGNGLLTEFRELIAISDLGHMDEKIVSGSFGSMISYNGGRINCLIIPESPTEDEVRFLSTFCKRLPI</sequence>
<dbReference type="PANTHER" id="PTHR10882:SF0">
    <property type="entry name" value="DIPHTHINE METHYL ESTER SYNTHASE"/>
    <property type="match status" value="1"/>
</dbReference>
<dbReference type="RefSeq" id="WP_393971768.1">
    <property type="nucleotide sequence ID" value="NZ_CP133772.1"/>
</dbReference>
<dbReference type="SUPFAM" id="SSF53790">
    <property type="entry name" value="Tetrapyrrole methylase"/>
    <property type="match status" value="1"/>
</dbReference>
<keyword evidence="3 8" id="KW-0489">Methyltransferase</keyword>
<dbReference type="PANTHER" id="PTHR10882">
    <property type="entry name" value="DIPHTHINE SYNTHASE"/>
    <property type="match status" value="1"/>
</dbReference>
<feature type="binding site" evidence="6">
    <location>
        <position position="205"/>
    </location>
    <ligand>
        <name>S-adenosyl-L-methionine</name>
        <dbReference type="ChEBI" id="CHEBI:59789"/>
    </ligand>
</feature>
<dbReference type="EMBL" id="CP133772">
    <property type="protein sequence ID" value="WYX99807.1"/>
    <property type="molecule type" value="Genomic_DNA"/>
</dbReference>
<organism evidence="8 9">
    <name type="scientific">Oxyplasma meridianum</name>
    <dbReference type="NCBI Taxonomy" id="3073602"/>
    <lineage>
        <taxon>Archaea</taxon>
        <taxon>Methanobacteriati</taxon>
        <taxon>Thermoplasmatota</taxon>
        <taxon>Thermoplasmata</taxon>
        <taxon>Thermoplasmatales</taxon>
        <taxon>Thermoplasmataceae</taxon>
        <taxon>Oxyplasma</taxon>
    </lineage>
</organism>
<keyword evidence="9" id="KW-1185">Reference proteome</keyword>
<gene>
    <name evidence="8" type="primary">dph5</name>
    <name evidence="8" type="ORF">OXIME_000351</name>
</gene>
<dbReference type="GO" id="GO:0004164">
    <property type="term" value="F:diphthine synthase activity"/>
    <property type="evidence" value="ECO:0007669"/>
    <property type="project" value="UniProtKB-EC"/>
</dbReference>
<accession>A0AAX4NF44</accession>
<dbReference type="AlphaFoldDB" id="A0AAX4NF44"/>
<dbReference type="InterPro" id="IPR000878">
    <property type="entry name" value="4pyrrol_Mease"/>
</dbReference>
<evidence type="ECO:0000256" key="6">
    <source>
        <dbReference type="PIRSR" id="PIRSR036432-1"/>
    </source>
</evidence>
<dbReference type="GeneID" id="95967075"/>
<dbReference type="InterPro" id="IPR014777">
    <property type="entry name" value="4pyrrole_Mease_sub1"/>
</dbReference>
<dbReference type="Gene3D" id="3.30.950.10">
    <property type="entry name" value="Methyltransferase, Cobalt-precorrin-4 Transmethylase, Domain 2"/>
    <property type="match status" value="1"/>
</dbReference>
<protein>
    <submittedName>
        <fullName evidence="8">Diphthine synthase</fullName>
        <ecNumber evidence="8">2.1.1.98</ecNumber>
    </submittedName>
</protein>
<evidence type="ECO:0000256" key="5">
    <source>
        <dbReference type="ARBA" id="ARBA00022691"/>
    </source>
</evidence>
<dbReference type="InterPro" id="IPR035996">
    <property type="entry name" value="4pyrrol_Methylase_sf"/>
</dbReference>
<dbReference type="InterPro" id="IPR004551">
    <property type="entry name" value="Dphthn_synthase"/>
</dbReference>
<feature type="binding site" evidence="6">
    <location>
        <position position="87"/>
    </location>
    <ligand>
        <name>S-adenosyl-L-methionine</name>
        <dbReference type="ChEBI" id="CHEBI:59789"/>
    </ligand>
</feature>
<dbReference type="Gene3D" id="3.40.1010.10">
    <property type="entry name" value="Cobalt-precorrin-4 Transmethylase, Domain 1"/>
    <property type="match status" value="1"/>
</dbReference>
<dbReference type="CDD" id="cd11647">
    <property type="entry name" value="DHP5_DphB"/>
    <property type="match status" value="1"/>
</dbReference>
<dbReference type="InterPro" id="IPR014776">
    <property type="entry name" value="4pyrrole_Mease_sub2"/>
</dbReference>
<proteinExistence type="inferred from homology"/>
<keyword evidence="5 6" id="KW-0949">S-adenosyl-L-methionine</keyword>
<feature type="binding site" evidence="6">
    <location>
        <position position="84"/>
    </location>
    <ligand>
        <name>S-adenosyl-L-methionine</name>
        <dbReference type="ChEBI" id="CHEBI:59789"/>
    </ligand>
</feature>
<comment type="similarity">
    <text evidence="2">Belongs to the diphthine synthase family.</text>
</comment>
<evidence type="ECO:0000256" key="4">
    <source>
        <dbReference type="ARBA" id="ARBA00022679"/>
    </source>
</evidence>
<evidence type="ECO:0000259" key="7">
    <source>
        <dbReference type="Pfam" id="PF00590"/>
    </source>
</evidence>
<feature type="domain" description="Tetrapyrrole methylase" evidence="7">
    <location>
        <begin position="1"/>
        <end position="217"/>
    </location>
</feature>
<dbReference type="Pfam" id="PF00590">
    <property type="entry name" value="TP_methylase"/>
    <property type="match status" value="1"/>
</dbReference>
<evidence type="ECO:0000313" key="9">
    <source>
        <dbReference type="Proteomes" id="UP001451606"/>
    </source>
</evidence>
<dbReference type="KEGG" id="omr:OXIME_000351"/>